<gene>
    <name evidence="2" type="ORF">S03H2_45454</name>
</gene>
<dbReference type="Pfam" id="PF14574">
    <property type="entry name" value="RACo_C_ter"/>
    <property type="match status" value="1"/>
</dbReference>
<evidence type="ECO:0000259" key="1">
    <source>
        <dbReference type="Pfam" id="PF14574"/>
    </source>
</evidence>
<protein>
    <recommendedName>
        <fullName evidence="1">RACo C-terminal domain-containing protein</fullName>
    </recommendedName>
</protein>
<proteinExistence type="predicted"/>
<dbReference type="PANTHER" id="PTHR42895">
    <property type="entry name" value="IRON-SULFUR CLUSTER-BINDING PROTEIN-RELATED"/>
    <property type="match status" value="1"/>
</dbReference>
<name>X1IYF7_9ZZZZ</name>
<dbReference type="EMBL" id="BARU01028478">
    <property type="protein sequence ID" value="GAH71119.1"/>
    <property type="molecule type" value="Genomic_DNA"/>
</dbReference>
<feature type="non-terminal residue" evidence="2">
    <location>
        <position position="1"/>
    </location>
</feature>
<accession>X1IYF7</accession>
<dbReference type="PANTHER" id="PTHR42895:SF1">
    <property type="entry name" value="IRON-SULFUR CLUSTER PROTEIN"/>
    <property type="match status" value="1"/>
</dbReference>
<sequence length="164" mass="18382">RKGRMLLPSETGSSLAAELAQRVRVRGEEREFVVSRNEETEITLTQQDVRELQLAKGAIRAGIELLMKEADINTGDVQEVLLSGVFGNYINREKAVILGLIPPFPLERIHFIGNGAMDGALRALLNLEERRRADEISAQVHHVELSGRADFEETFLRCLELGFE</sequence>
<feature type="domain" description="RACo C-terminal" evidence="1">
    <location>
        <begin position="19"/>
        <end position="159"/>
    </location>
</feature>
<reference evidence="2" key="1">
    <citation type="journal article" date="2014" name="Front. Microbiol.">
        <title>High frequency of phylogenetically diverse reductive dehalogenase-homologous genes in deep subseafloor sedimentary metagenomes.</title>
        <authorList>
            <person name="Kawai M."/>
            <person name="Futagami T."/>
            <person name="Toyoda A."/>
            <person name="Takaki Y."/>
            <person name="Nishi S."/>
            <person name="Hori S."/>
            <person name="Arai W."/>
            <person name="Tsubouchi T."/>
            <person name="Morono Y."/>
            <person name="Uchiyama I."/>
            <person name="Ito T."/>
            <person name="Fujiyama A."/>
            <person name="Inagaki F."/>
            <person name="Takami H."/>
        </authorList>
    </citation>
    <scope>NUCLEOTIDE SEQUENCE</scope>
    <source>
        <strain evidence="2">Expedition CK06-06</strain>
    </source>
</reference>
<dbReference type="AlphaFoldDB" id="X1IYF7"/>
<dbReference type="InterPro" id="IPR027980">
    <property type="entry name" value="RACo_C"/>
</dbReference>
<organism evidence="2">
    <name type="scientific">marine sediment metagenome</name>
    <dbReference type="NCBI Taxonomy" id="412755"/>
    <lineage>
        <taxon>unclassified sequences</taxon>
        <taxon>metagenomes</taxon>
        <taxon>ecological metagenomes</taxon>
    </lineage>
</organism>
<comment type="caution">
    <text evidence="2">The sequence shown here is derived from an EMBL/GenBank/DDBJ whole genome shotgun (WGS) entry which is preliminary data.</text>
</comment>
<dbReference type="InterPro" id="IPR052911">
    <property type="entry name" value="Corrinoid_activation_enz"/>
</dbReference>
<evidence type="ECO:0000313" key="2">
    <source>
        <dbReference type="EMBL" id="GAH71119.1"/>
    </source>
</evidence>